<dbReference type="Pfam" id="PF08241">
    <property type="entry name" value="Methyltransf_11"/>
    <property type="match status" value="1"/>
</dbReference>
<organism evidence="2 3">
    <name type="scientific">Aureimonas endophytica</name>
    <dbReference type="NCBI Taxonomy" id="2027858"/>
    <lineage>
        <taxon>Bacteria</taxon>
        <taxon>Pseudomonadati</taxon>
        <taxon>Pseudomonadota</taxon>
        <taxon>Alphaproteobacteria</taxon>
        <taxon>Hyphomicrobiales</taxon>
        <taxon>Aurantimonadaceae</taxon>
        <taxon>Aureimonas</taxon>
    </lineage>
</organism>
<dbReference type="CDD" id="cd02440">
    <property type="entry name" value="AdoMet_MTases"/>
    <property type="match status" value="1"/>
</dbReference>
<keyword evidence="2" id="KW-0808">Transferase</keyword>
<dbReference type="InterPro" id="IPR029063">
    <property type="entry name" value="SAM-dependent_MTases_sf"/>
</dbReference>
<name>A0A916ZI51_9HYPH</name>
<comment type="caution">
    <text evidence="2">The sequence shown here is derived from an EMBL/GenBank/DDBJ whole genome shotgun (WGS) entry which is preliminary data.</text>
</comment>
<dbReference type="GO" id="GO:0008757">
    <property type="term" value="F:S-adenosylmethionine-dependent methyltransferase activity"/>
    <property type="evidence" value="ECO:0007669"/>
    <property type="project" value="InterPro"/>
</dbReference>
<keyword evidence="3" id="KW-1185">Reference proteome</keyword>
<dbReference type="EMBL" id="BMIQ01000002">
    <property type="protein sequence ID" value="GGD99089.1"/>
    <property type="molecule type" value="Genomic_DNA"/>
</dbReference>
<feature type="domain" description="Methyltransferase type 11" evidence="1">
    <location>
        <begin position="30"/>
        <end position="94"/>
    </location>
</feature>
<gene>
    <name evidence="2" type="ORF">GCM10011390_17340</name>
</gene>
<protein>
    <submittedName>
        <fullName evidence="2">Generic methyltransferase</fullName>
    </submittedName>
</protein>
<dbReference type="AlphaFoldDB" id="A0A916ZI51"/>
<dbReference type="InterPro" id="IPR013216">
    <property type="entry name" value="Methyltransf_11"/>
</dbReference>
<sequence>MTSRRVLNVGSGPPGLSRLHPVFRDPSWRAVRLDIDPGVAPDIVGDMADLRALVPDMSFDAVWSSHNLEHLPAHRVGAALGEWRRVLAPTGFALLTCPDVEAVARLVLDKGLDATAYESPAGPITARDMLWGHGASIAGGHGFMAHRTGFTAESLGEAALAAGFAEIRVARRHFALWALCLMPRAVLGVIETLFETAGEGALFSAPDDEATPDPAWAAP</sequence>
<dbReference type="RefSeq" id="WP_188907817.1">
    <property type="nucleotide sequence ID" value="NZ_BMIQ01000002.1"/>
</dbReference>
<evidence type="ECO:0000313" key="2">
    <source>
        <dbReference type="EMBL" id="GGD99089.1"/>
    </source>
</evidence>
<keyword evidence="2" id="KW-0489">Methyltransferase</keyword>
<dbReference type="GO" id="GO:0032259">
    <property type="term" value="P:methylation"/>
    <property type="evidence" value="ECO:0007669"/>
    <property type="project" value="UniProtKB-KW"/>
</dbReference>
<evidence type="ECO:0000259" key="1">
    <source>
        <dbReference type="Pfam" id="PF08241"/>
    </source>
</evidence>
<proteinExistence type="predicted"/>
<dbReference type="Gene3D" id="3.40.50.150">
    <property type="entry name" value="Vaccinia Virus protein VP39"/>
    <property type="match status" value="1"/>
</dbReference>
<accession>A0A916ZI51</accession>
<reference evidence="2" key="1">
    <citation type="journal article" date="2014" name="Int. J. Syst. Evol. Microbiol.">
        <title>Complete genome sequence of Corynebacterium casei LMG S-19264T (=DSM 44701T), isolated from a smear-ripened cheese.</title>
        <authorList>
            <consortium name="US DOE Joint Genome Institute (JGI-PGF)"/>
            <person name="Walter F."/>
            <person name="Albersmeier A."/>
            <person name="Kalinowski J."/>
            <person name="Ruckert C."/>
        </authorList>
    </citation>
    <scope>NUCLEOTIDE SEQUENCE</scope>
    <source>
        <strain evidence="2">CGMCC 1.15367</strain>
    </source>
</reference>
<evidence type="ECO:0000313" key="3">
    <source>
        <dbReference type="Proteomes" id="UP000644699"/>
    </source>
</evidence>
<dbReference type="Proteomes" id="UP000644699">
    <property type="component" value="Unassembled WGS sequence"/>
</dbReference>
<dbReference type="SUPFAM" id="SSF53335">
    <property type="entry name" value="S-adenosyl-L-methionine-dependent methyltransferases"/>
    <property type="match status" value="1"/>
</dbReference>
<reference evidence="2" key="2">
    <citation type="submission" date="2020-09" db="EMBL/GenBank/DDBJ databases">
        <authorList>
            <person name="Sun Q."/>
            <person name="Zhou Y."/>
        </authorList>
    </citation>
    <scope>NUCLEOTIDE SEQUENCE</scope>
    <source>
        <strain evidence="2">CGMCC 1.15367</strain>
    </source>
</reference>